<gene>
    <name evidence="2" type="ORF">FC90_GL000785</name>
</gene>
<protein>
    <submittedName>
        <fullName evidence="2">Uncharacterized protein</fullName>
    </submittedName>
</protein>
<accession>A0AA89I2J0</accession>
<comment type="caution">
    <text evidence="2">The sequence shown here is derived from an EMBL/GenBank/DDBJ whole genome shotgun (WGS) entry which is preliminary data.</text>
</comment>
<proteinExistence type="predicted"/>
<dbReference type="RefSeq" id="WP_057908183.1">
    <property type="nucleotide sequence ID" value="NZ_AYZB01000032.1"/>
</dbReference>
<name>A0AA89I2J0_9LACO</name>
<evidence type="ECO:0000313" key="2">
    <source>
        <dbReference type="EMBL" id="KRM22685.1"/>
    </source>
</evidence>
<reference evidence="2 3" key="1">
    <citation type="journal article" date="2015" name="Genome Announc.">
        <title>Expanding the biotechnology potential of lactobacilli through comparative genomics of 213 strains and associated genera.</title>
        <authorList>
            <person name="Sun Z."/>
            <person name="Harris H.M."/>
            <person name="McCann A."/>
            <person name="Guo C."/>
            <person name="Argimon S."/>
            <person name="Zhang W."/>
            <person name="Yang X."/>
            <person name="Jeffery I.B."/>
            <person name="Cooney J.C."/>
            <person name="Kagawa T.F."/>
            <person name="Liu W."/>
            <person name="Song Y."/>
            <person name="Salvetti E."/>
            <person name="Wrobel A."/>
            <person name="Rasinkangas P."/>
            <person name="Parkhill J."/>
            <person name="Rea M.C."/>
            <person name="O'Sullivan O."/>
            <person name="Ritari J."/>
            <person name="Douillard F.P."/>
            <person name="Paul Ross R."/>
            <person name="Yang R."/>
            <person name="Briner A.E."/>
            <person name="Felis G.E."/>
            <person name="de Vos W.M."/>
            <person name="Barrangou R."/>
            <person name="Klaenhammer T.R."/>
            <person name="Caufield P.W."/>
            <person name="Cui Y."/>
            <person name="Zhang H."/>
            <person name="O'Toole P.W."/>
        </authorList>
    </citation>
    <scope>NUCLEOTIDE SEQUENCE [LARGE SCALE GENOMIC DNA]</scope>
    <source>
        <strain evidence="2 3">DSM 20719</strain>
    </source>
</reference>
<dbReference type="AlphaFoldDB" id="A0AA89I2J0"/>
<evidence type="ECO:0000313" key="3">
    <source>
        <dbReference type="Proteomes" id="UP000050823"/>
    </source>
</evidence>
<feature type="region of interest" description="Disordered" evidence="1">
    <location>
        <begin position="1"/>
        <end position="37"/>
    </location>
</feature>
<dbReference type="Proteomes" id="UP000050823">
    <property type="component" value="Unassembled WGS sequence"/>
</dbReference>
<evidence type="ECO:0000256" key="1">
    <source>
        <dbReference type="SAM" id="MobiDB-lite"/>
    </source>
</evidence>
<dbReference type="EMBL" id="AYZB01000032">
    <property type="protein sequence ID" value="KRM22685.1"/>
    <property type="molecule type" value="Genomic_DNA"/>
</dbReference>
<organism evidence="2 3">
    <name type="scientific">Latilactobacillus graminis DSM 20719</name>
    <dbReference type="NCBI Taxonomy" id="1423752"/>
    <lineage>
        <taxon>Bacteria</taxon>
        <taxon>Bacillati</taxon>
        <taxon>Bacillota</taxon>
        <taxon>Bacilli</taxon>
        <taxon>Lactobacillales</taxon>
        <taxon>Lactobacillaceae</taxon>
        <taxon>Latilactobacillus</taxon>
    </lineage>
</organism>
<feature type="compositionally biased region" description="Basic and acidic residues" evidence="1">
    <location>
        <begin position="28"/>
        <end position="37"/>
    </location>
</feature>
<sequence>MTENKVGLGSLRKKRTSRPDSFVPNQSEDDKRTTETVVLKSEKKKLTSKDLPKSIRLPLETHAAINTISTIEDAKIYETVNKITEFYIQSLTPAQRKIVKNSVQAVLETSRNKEV</sequence>